<organism evidence="3 4">
    <name type="scientific">Polarella glacialis</name>
    <name type="common">Dinoflagellate</name>
    <dbReference type="NCBI Taxonomy" id="89957"/>
    <lineage>
        <taxon>Eukaryota</taxon>
        <taxon>Sar</taxon>
        <taxon>Alveolata</taxon>
        <taxon>Dinophyceae</taxon>
        <taxon>Suessiales</taxon>
        <taxon>Suessiaceae</taxon>
        <taxon>Polarella</taxon>
    </lineage>
</organism>
<dbReference type="EMBL" id="CAJNNV010025115">
    <property type="protein sequence ID" value="CAE8612396.1"/>
    <property type="molecule type" value="Genomic_DNA"/>
</dbReference>
<feature type="compositionally biased region" description="Basic and acidic residues" evidence="1">
    <location>
        <begin position="67"/>
        <end position="78"/>
    </location>
</feature>
<feature type="region of interest" description="Disordered" evidence="1">
    <location>
        <begin position="44"/>
        <end position="79"/>
    </location>
</feature>
<feature type="region of interest" description="Disordered" evidence="1">
    <location>
        <begin position="176"/>
        <end position="206"/>
    </location>
</feature>
<dbReference type="EMBL" id="CAJNNW010033971">
    <property type="protein sequence ID" value="CAE8721129.1"/>
    <property type="molecule type" value="Genomic_DNA"/>
</dbReference>
<dbReference type="Proteomes" id="UP000626109">
    <property type="component" value="Unassembled WGS sequence"/>
</dbReference>
<feature type="compositionally biased region" description="Basic and acidic residues" evidence="1">
    <location>
        <begin position="119"/>
        <end position="133"/>
    </location>
</feature>
<feature type="compositionally biased region" description="Basic and acidic residues" evidence="1">
    <location>
        <begin position="44"/>
        <end position="59"/>
    </location>
</feature>
<dbReference type="Proteomes" id="UP000654075">
    <property type="component" value="Unassembled WGS sequence"/>
</dbReference>
<name>A0A813L823_POLGL</name>
<evidence type="ECO:0000313" key="4">
    <source>
        <dbReference type="Proteomes" id="UP000626109"/>
    </source>
</evidence>
<gene>
    <name evidence="2" type="ORF">PGLA1383_LOCUS30193</name>
    <name evidence="3" type="ORF">PGLA2088_LOCUS41751</name>
</gene>
<proteinExistence type="predicted"/>
<evidence type="ECO:0000313" key="2">
    <source>
        <dbReference type="EMBL" id="CAE8612396.1"/>
    </source>
</evidence>
<evidence type="ECO:0000313" key="5">
    <source>
        <dbReference type="Proteomes" id="UP000654075"/>
    </source>
</evidence>
<reference evidence="3" key="1">
    <citation type="submission" date="2021-02" db="EMBL/GenBank/DDBJ databases">
        <authorList>
            <person name="Dougan E. K."/>
            <person name="Rhodes N."/>
            <person name="Thang M."/>
            <person name="Chan C."/>
        </authorList>
    </citation>
    <scope>NUCLEOTIDE SEQUENCE</scope>
</reference>
<comment type="caution">
    <text evidence="3">The sequence shown here is derived from an EMBL/GenBank/DDBJ whole genome shotgun (WGS) entry which is preliminary data.</text>
</comment>
<evidence type="ECO:0000256" key="1">
    <source>
        <dbReference type="SAM" id="MobiDB-lite"/>
    </source>
</evidence>
<feature type="region of interest" description="Disordered" evidence="1">
    <location>
        <begin position="103"/>
        <end position="141"/>
    </location>
</feature>
<sequence>MNFVKAETLIQEITADGKIRDIVTQCRQTEAEKEAQRKEDVIRSLPEFKRERNAKEGKLDNPNFAEETDKDRKAEDAKQYAVHTIDEEEGEHYQMLQDKELARVRKRQTEDAEALSTYESERKRFKEEAEDKASSGADLSAIKRQTQEKLAARAKATPTAADRMKASGFVVKKAGAPSAATVEAPSAAAVSGGGGLLAGYGSDSDE</sequence>
<accession>A0A813L823</accession>
<feature type="compositionally biased region" description="Low complexity" evidence="1">
    <location>
        <begin position="176"/>
        <end position="190"/>
    </location>
</feature>
<protein>
    <submittedName>
        <fullName evidence="3">Uncharacterized protein</fullName>
    </submittedName>
</protein>
<keyword evidence="5" id="KW-1185">Reference proteome</keyword>
<evidence type="ECO:0000313" key="3">
    <source>
        <dbReference type="EMBL" id="CAE8721129.1"/>
    </source>
</evidence>
<dbReference type="AlphaFoldDB" id="A0A813L823"/>